<dbReference type="EMBL" id="CP017606">
    <property type="protein sequence ID" value="ATW29809.1"/>
    <property type="molecule type" value="Genomic_DNA"/>
</dbReference>
<protein>
    <submittedName>
        <fullName evidence="1">Addiction module</fullName>
    </submittedName>
</protein>
<reference evidence="2" key="2">
    <citation type="submission" date="2017-11" db="EMBL/GenBank/DDBJ databases">
        <title>PacBio sequencing of new strain of the secondary endosymbiont Candidatus Hamiltonella defensa.</title>
        <authorList>
            <person name="Strand M.R."/>
            <person name="Oliver K."/>
        </authorList>
    </citation>
    <scope>NUCLEOTIDE SEQUENCE [LARGE SCALE GENOMIC DNA]</scope>
    <source>
        <strain evidence="2">A2C</strain>
    </source>
</reference>
<dbReference type="PROSITE" id="PS51257">
    <property type="entry name" value="PROKAR_LIPOPROTEIN"/>
    <property type="match status" value="1"/>
</dbReference>
<dbReference type="InterPro" id="IPR047937">
    <property type="entry name" value="Eex_IncN-like"/>
</dbReference>
<sequence length="95" mass="10857">MKIVAAISTLFLSFMMTGCGEETKSTVWWSDHIEQAKEKDRECKKSGNDTDNCRNAREAVFRYDQAHAPLPKFGKDFEKEVLEGVEKMNKGQPLE</sequence>
<gene>
    <name evidence="1" type="ORF">BJP41_05070</name>
</gene>
<reference evidence="2" key="1">
    <citation type="submission" date="2016-10" db="EMBL/GenBank/DDBJ databases">
        <authorList>
            <person name="Chevignon G."/>
        </authorList>
    </citation>
    <scope>NUCLEOTIDE SEQUENCE [LARGE SCALE GENOMIC DNA]</scope>
    <source>
        <strain evidence="2">A2C</strain>
    </source>
</reference>
<proteinExistence type="predicted"/>
<dbReference type="RefSeq" id="WP_100103252.1">
    <property type="nucleotide sequence ID" value="NZ_CAWNMT010000001.1"/>
</dbReference>
<evidence type="ECO:0000313" key="2">
    <source>
        <dbReference type="Proteomes" id="UP000230008"/>
    </source>
</evidence>
<dbReference type="NCBIfam" id="NF033894">
    <property type="entry name" value="Eex_IncN"/>
    <property type="match status" value="1"/>
</dbReference>
<dbReference type="Proteomes" id="UP000230008">
    <property type="component" value="Chromosome"/>
</dbReference>
<dbReference type="AlphaFoldDB" id="A0A2D3T1W3"/>
<organism evidence="1 2">
    <name type="scientific">Candidatus Williamhamiltonella defendens</name>
    <dbReference type="NCBI Taxonomy" id="138072"/>
    <lineage>
        <taxon>Bacteria</taxon>
        <taxon>Pseudomonadati</taxon>
        <taxon>Pseudomonadota</taxon>
        <taxon>Gammaproteobacteria</taxon>
        <taxon>Enterobacterales</taxon>
        <taxon>Enterobacteriaceae</taxon>
        <taxon>aphid secondary symbionts</taxon>
        <taxon>Candidatus Williamhamiltonella</taxon>
    </lineage>
</organism>
<evidence type="ECO:0000313" key="1">
    <source>
        <dbReference type="EMBL" id="ATW29809.1"/>
    </source>
</evidence>
<accession>A0A2D3T1W3</accession>
<name>A0A2D3T1W3_9ENTR</name>